<protein>
    <recommendedName>
        <fullName evidence="11">Exosortase/archaeosortase family protein</fullName>
    </recommendedName>
</protein>
<accession>A0A1E2SMJ9</accession>
<evidence type="ECO:0000256" key="8">
    <source>
        <dbReference type="SAM" id="Phobius"/>
    </source>
</evidence>
<reference evidence="9 10" key="1">
    <citation type="submission" date="2015-11" db="EMBL/GenBank/DDBJ databases">
        <authorList>
            <person name="Zhang Y."/>
            <person name="Guo Z."/>
        </authorList>
    </citation>
    <scope>NUCLEOTIDE SEQUENCE [LARGE SCALE GENOMIC DNA]</scope>
    <source>
        <strain evidence="10">gdw1</strain>
    </source>
</reference>
<dbReference type="NCBIfam" id="TIGR04178">
    <property type="entry name" value="exo_archaeo"/>
    <property type="match status" value="1"/>
</dbReference>
<evidence type="ECO:0000256" key="1">
    <source>
        <dbReference type="ARBA" id="ARBA00004651"/>
    </source>
</evidence>
<evidence type="ECO:0000313" key="10">
    <source>
        <dbReference type="Proteomes" id="UP000094426"/>
    </source>
</evidence>
<feature type="transmembrane region" description="Helical" evidence="8">
    <location>
        <begin position="145"/>
        <end position="171"/>
    </location>
</feature>
<dbReference type="InterPro" id="IPR026392">
    <property type="entry name" value="Exo/Archaeosortase_dom"/>
</dbReference>
<evidence type="ECO:0000256" key="3">
    <source>
        <dbReference type="ARBA" id="ARBA00022670"/>
    </source>
</evidence>
<dbReference type="GO" id="GO:0005886">
    <property type="term" value="C:plasma membrane"/>
    <property type="evidence" value="ECO:0007669"/>
    <property type="project" value="UniProtKB-SubCell"/>
</dbReference>
<organism evidence="9 10">
    <name type="scientific">Leifsonia xyli subsp. xyli</name>
    <dbReference type="NCBI Taxonomy" id="59736"/>
    <lineage>
        <taxon>Bacteria</taxon>
        <taxon>Bacillati</taxon>
        <taxon>Actinomycetota</taxon>
        <taxon>Actinomycetes</taxon>
        <taxon>Micrococcales</taxon>
        <taxon>Microbacteriaceae</taxon>
        <taxon>Leifsonia</taxon>
    </lineage>
</organism>
<name>A0A1E2SMJ9_LEIXY</name>
<evidence type="ECO:0008006" key="11">
    <source>
        <dbReference type="Google" id="ProtNLM"/>
    </source>
</evidence>
<dbReference type="GO" id="GO:0008233">
    <property type="term" value="F:peptidase activity"/>
    <property type="evidence" value="ECO:0007669"/>
    <property type="project" value="UniProtKB-KW"/>
</dbReference>
<dbReference type="GO" id="GO:0006508">
    <property type="term" value="P:proteolysis"/>
    <property type="evidence" value="ECO:0007669"/>
    <property type="project" value="UniProtKB-KW"/>
</dbReference>
<evidence type="ECO:0000256" key="5">
    <source>
        <dbReference type="ARBA" id="ARBA00022801"/>
    </source>
</evidence>
<evidence type="ECO:0000256" key="7">
    <source>
        <dbReference type="ARBA" id="ARBA00023136"/>
    </source>
</evidence>
<sequence>MSRLLAVLVCIAKMLLAAGIGTIGALVMLNEHTIRTLEAAVTTWLIAHTFAGDTFLAATGGNPSTIYQVAGRWYGMVITSECSIALYAGPILMLAAVFLIMSRFGTIRTLVAAAISVILLAMLNQIRLLGLAYVLSHWGADAFQWWHSLGGSFLMVSGLASILFLFFVMVIRRHRRGRRAAL</sequence>
<comment type="subcellular location">
    <subcellularLocation>
        <location evidence="1">Cell membrane</location>
        <topology evidence="1">Multi-pass membrane protein</topology>
    </subcellularLocation>
</comment>
<comment type="caution">
    <text evidence="9">The sequence shown here is derived from an EMBL/GenBank/DDBJ whole genome shotgun (WGS) entry which is preliminary data.</text>
</comment>
<keyword evidence="3" id="KW-0645">Protease</keyword>
<dbReference type="OrthoDB" id="4981472at2"/>
<evidence type="ECO:0000256" key="2">
    <source>
        <dbReference type="ARBA" id="ARBA00022475"/>
    </source>
</evidence>
<dbReference type="RefSeq" id="WP_011186209.1">
    <property type="nucleotide sequence ID" value="NZ_LNZG01000005.1"/>
</dbReference>
<feature type="transmembrane region" description="Helical" evidence="8">
    <location>
        <begin position="84"/>
        <end position="102"/>
    </location>
</feature>
<keyword evidence="2" id="KW-1003">Cell membrane</keyword>
<proteinExistence type="predicted"/>
<dbReference type="EMBL" id="LNZG01000005">
    <property type="protein sequence ID" value="ODA90868.1"/>
    <property type="molecule type" value="Genomic_DNA"/>
</dbReference>
<feature type="transmembrane region" description="Helical" evidence="8">
    <location>
        <begin position="109"/>
        <end position="133"/>
    </location>
</feature>
<gene>
    <name evidence="9" type="ORF">ATY41_08105</name>
</gene>
<dbReference type="NCBIfam" id="NF012138">
    <property type="entry name" value="exosort_XrtR"/>
    <property type="match status" value="1"/>
</dbReference>
<evidence type="ECO:0000256" key="6">
    <source>
        <dbReference type="ARBA" id="ARBA00022989"/>
    </source>
</evidence>
<keyword evidence="5" id="KW-0378">Hydrolase</keyword>
<dbReference type="Proteomes" id="UP000094426">
    <property type="component" value="Unassembled WGS sequence"/>
</dbReference>
<dbReference type="AlphaFoldDB" id="A0A1E2SMJ9"/>
<keyword evidence="7 8" id="KW-0472">Membrane</keyword>
<keyword evidence="6 8" id="KW-1133">Transmembrane helix</keyword>
<evidence type="ECO:0000256" key="4">
    <source>
        <dbReference type="ARBA" id="ARBA00022692"/>
    </source>
</evidence>
<evidence type="ECO:0000313" key="9">
    <source>
        <dbReference type="EMBL" id="ODA90868.1"/>
    </source>
</evidence>
<keyword evidence="4 8" id="KW-0812">Transmembrane</keyword>